<accession>G3H9H4</accession>
<dbReference type="InParanoid" id="G3H9H4"/>
<proteinExistence type="predicted"/>
<evidence type="ECO:0000313" key="2">
    <source>
        <dbReference type="EMBL" id="EGW00225.1"/>
    </source>
</evidence>
<keyword evidence="1" id="KW-0472">Membrane</keyword>
<gene>
    <name evidence="2" type="ORF">I79_007046</name>
</gene>
<sequence length="68" mass="7200">MGLTKALLSPQQLPFLLVVVAVVPQRKQSFPQHSLGLVVVAVSIIVSIVSTTVMVLAPDLSCSCLRLS</sequence>
<organism evidence="2 3">
    <name type="scientific">Cricetulus griseus</name>
    <name type="common">Chinese hamster</name>
    <name type="synonym">Cricetulus barabensis griseus</name>
    <dbReference type="NCBI Taxonomy" id="10029"/>
    <lineage>
        <taxon>Eukaryota</taxon>
        <taxon>Metazoa</taxon>
        <taxon>Chordata</taxon>
        <taxon>Craniata</taxon>
        <taxon>Vertebrata</taxon>
        <taxon>Euteleostomi</taxon>
        <taxon>Mammalia</taxon>
        <taxon>Eutheria</taxon>
        <taxon>Euarchontoglires</taxon>
        <taxon>Glires</taxon>
        <taxon>Rodentia</taxon>
        <taxon>Myomorpha</taxon>
        <taxon>Muroidea</taxon>
        <taxon>Cricetidae</taxon>
        <taxon>Cricetinae</taxon>
        <taxon>Cricetulus</taxon>
    </lineage>
</organism>
<dbReference type="EMBL" id="JH000229">
    <property type="protein sequence ID" value="EGW00225.1"/>
    <property type="molecule type" value="Genomic_DNA"/>
</dbReference>
<feature type="transmembrane region" description="Helical" evidence="1">
    <location>
        <begin position="35"/>
        <end position="57"/>
    </location>
</feature>
<keyword evidence="1" id="KW-0812">Transmembrane</keyword>
<reference evidence="3" key="1">
    <citation type="journal article" date="2011" name="Nat. Biotechnol.">
        <title>The genomic sequence of the Chinese hamster ovary (CHO)-K1 cell line.</title>
        <authorList>
            <person name="Xu X."/>
            <person name="Nagarajan H."/>
            <person name="Lewis N.E."/>
            <person name="Pan S."/>
            <person name="Cai Z."/>
            <person name="Liu X."/>
            <person name="Chen W."/>
            <person name="Xie M."/>
            <person name="Wang W."/>
            <person name="Hammond S."/>
            <person name="Andersen M.R."/>
            <person name="Neff N."/>
            <person name="Passarelli B."/>
            <person name="Koh W."/>
            <person name="Fan H.C."/>
            <person name="Wang J."/>
            <person name="Gui Y."/>
            <person name="Lee K.H."/>
            <person name="Betenbaugh M.J."/>
            <person name="Quake S.R."/>
            <person name="Famili I."/>
            <person name="Palsson B.O."/>
            <person name="Wang J."/>
        </authorList>
    </citation>
    <scope>NUCLEOTIDE SEQUENCE [LARGE SCALE GENOMIC DNA]</scope>
    <source>
        <strain evidence="3">CHO K1 cell line</strain>
    </source>
</reference>
<protein>
    <submittedName>
        <fullName evidence="2">Uncharacterized protein</fullName>
    </submittedName>
</protein>
<name>G3H9H4_CRIGR</name>
<evidence type="ECO:0000256" key="1">
    <source>
        <dbReference type="SAM" id="Phobius"/>
    </source>
</evidence>
<evidence type="ECO:0000313" key="3">
    <source>
        <dbReference type="Proteomes" id="UP000001075"/>
    </source>
</evidence>
<keyword evidence="1" id="KW-1133">Transmembrane helix</keyword>
<dbReference type="Proteomes" id="UP000001075">
    <property type="component" value="Unassembled WGS sequence"/>
</dbReference>
<dbReference type="AlphaFoldDB" id="G3H9H4"/>